<dbReference type="HOGENOM" id="CLU_3256972_0_0_0"/>
<dbReference type="InParanoid" id="Q7UYI4"/>
<dbReference type="STRING" id="243090.RB573"/>
<evidence type="ECO:0000313" key="3">
    <source>
        <dbReference type="Proteomes" id="UP000001025"/>
    </source>
</evidence>
<sequence>MCEGRQEFHKVLHGSTHKPTDPHSTFRFRRLTSRFPPTLRSE</sequence>
<gene>
    <name evidence="2" type="ordered locus">RB573</name>
</gene>
<feature type="compositionally biased region" description="Basic and acidic residues" evidence="1">
    <location>
        <begin position="1"/>
        <end position="10"/>
    </location>
</feature>
<dbReference type="KEGG" id="rba:RB573"/>
<keyword evidence="3" id="KW-1185">Reference proteome</keyword>
<evidence type="ECO:0000313" key="2">
    <source>
        <dbReference type="EMBL" id="CAD71658.1"/>
    </source>
</evidence>
<dbReference type="AlphaFoldDB" id="Q7UYI4"/>
<evidence type="ECO:0000256" key="1">
    <source>
        <dbReference type="SAM" id="MobiDB-lite"/>
    </source>
</evidence>
<feature type="compositionally biased region" description="Low complexity" evidence="1">
    <location>
        <begin position="33"/>
        <end position="42"/>
    </location>
</feature>
<feature type="region of interest" description="Disordered" evidence="1">
    <location>
        <begin position="1"/>
        <end position="42"/>
    </location>
</feature>
<proteinExistence type="predicted"/>
<organism evidence="2 3">
    <name type="scientific">Rhodopirellula baltica (strain DSM 10527 / NCIMB 13988 / SH1)</name>
    <dbReference type="NCBI Taxonomy" id="243090"/>
    <lineage>
        <taxon>Bacteria</taxon>
        <taxon>Pseudomonadati</taxon>
        <taxon>Planctomycetota</taxon>
        <taxon>Planctomycetia</taxon>
        <taxon>Pirellulales</taxon>
        <taxon>Pirellulaceae</taxon>
        <taxon>Rhodopirellula</taxon>
    </lineage>
</organism>
<reference evidence="2 3" key="1">
    <citation type="journal article" date="2003" name="Proc. Natl. Acad. Sci. U.S.A.">
        <title>Complete genome sequence of the marine planctomycete Pirellula sp. strain 1.</title>
        <authorList>
            <person name="Gloeckner F.O."/>
            <person name="Kube M."/>
            <person name="Bauer M."/>
            <person name="Teeling H."/>
            <person name="Lombardot T."/>
            <person name="Ludwig W."/>
            <person name="Gade D."/>
            <person name="Beck A."/>
            <person name="Borzym K."/>
            <person name="Heitmann K."/>
            <person name="Rabus R."/>
            <person name="Schlesner H."/>
            <person name="Amann R."/>
            <person name="Reinhardt R."/>
        </authorList>
    </citation>
    <scope>NUCLEOTIDE SEQUENCE [LARGE SCALE GENOMIC DNA]</scope>
    <source>
        <strain evidence="3">DSM 10527 / NCIMB 13988 / SH1</strain>
    </source>
</reference>
<protein>
    <submittedName>
        <fullName evidence="2">Uncharacterized protein</fullName>
    </submittedName>
</protein>
<dbReference type="EnsemblBacteria" id="CAD71658">
    <property type="protein sequence ID" value="CAD71658"/>
    <property type="gene ID" value="RB573"/>
</dbReference>
<dbReference type="EMBL" id="BX294134">
    <property type="protein sequence ID" value="CAD71658.1"/>
    <property type="molecule type" value="Genomic_DNA"/>
</dbReference>
<accession>Q7UYI4</accession>
<name>Q7UYI4_RHOBA</name>
<dbReference type="Proteomes" id="UP000001025">
    <property type="component" value="Chromosome"/>
</dbReference>